<accession>A0A0M8MZK0</accession>
<dbReference type="OrthoDB" id="406505at2759"/>
<evidence type="ECO:0000313" key="3">
    <source>
        <dbReference type="EMBL" id="KOS22526.1"/>
    </source>
</evidence>
<feature type="signal peptide" evidence="2">
    <location>
        <begin position="1"/>
        <end position="18"/>
    </location>
</feature>
<dbReference type="EMBL" id="LGSR01000006">
    <property type="protein sequence ID" value="KOS22526.1"/>
    <property type="molecule type" value="Genomic_DNA"/>
</dbReference>
<dbReference type="PANTHER" id="PTHR31836:SF28">
    <property type="entry name" value="SRCR DOMAIN-CONTAINING PROTEIN-RELATED"/>
    <property type="match status" value="1"/>
</dbReference>
<feature type="chain" id="PRO_5005818807" evidence="2">
    <location>
        <begin position="19"/>
        <end position="150"/>
    </location>
</feature>
<dbReference type="STRING" id="150374.A0A0M8MZK0"/>
<dbReference type="Proteomes" id="UP000053831">
    <property type="component" value="Unassembled WGS sequence"/>
</dbReference>
<comment type="caution">
    <text evidence="3">The sequence shown here is derived from an EMBL/GenBank/DDBJ whole genome shotgun (WGS) entry which is preliminary data.</text>
</comment>
<dbReference type="PANTHER" id="PTHR31836">
    <property type="match status" value="1"/>
</dbReference>
<keyword evidence="4" id="KW-1185">Reference proteome</keyword>
<reference evidence="3 4" key="1">
    <citation type="submission" date="2015-07" db="EMBL/GenBank/DDBJ databases">
        <title>The genome of the fungus Escovopsis weberi, a specialized disease agent of ant agriculture.</title>
        <authorList>
            <person name="de Man T.J."/>
            <person name="Stajich J.E."/>
            <person name="Kubicek C.P."/>
            <person name="Chenthamara K."/>
            <person name="Atanasova L."/>
            <person name="Druzhinina I.S."/>
            <person name="Birnbaum S."/>
            <person name="Barribeau S.M."/>
            <person name="Teiling C."/>
            <person name="Suen G."/>
            <person name="Currie C."/>
            <person name="Gerardo N.M."/>
        </authorList>
    </citation>
    <scope>NUCLEOTIDE SEQUENCE [LARGE SCALE GENOMIC DNA]</scope>
</reference>
<keyword evidence="1 2" id="KW-0732">Signal</keyword>
<proteinExistence type="predicted"/>
<gene>
    <name evidence="3" type="ORF">ESCO_001955</name>
</gene>
<protein>
    <submittedName>
        <fullName evidence="3">Uncharacterized protein</fullName>
    </submittedName>
</protein>
<dbReference type="CDD" id="cd22191">
    <property type="entry name" value="DPBB_RlpA_EXP_N-like"/>
    <property type="match status" value="1"/>
</dbReference>
<name>A0A0M8MZK0_ESCWE</name>
<dbReference type="Gene3D" id="2.40.40.10">
    <property type="entry name" value="RlpA-like domain"/>
    <property type="match status" value="1"/>
</dbReference>
<dbReference type="AlphaFoldDB" id="A0A0M8MZK0"/>
<evidence type="ECO:0000256" key="2">
    <source>
        <dbReference type="SAM" id="SignalP"/>
    </source>
</evidence>
<organism evidence="3 4">
    <name type="scientific">Escovopsis weberi</name>
    <dbReference type="NCBI Taxonomy" id="150374"/>
    <lineage>
        <taxon>Eukaryota</taxon>
        <taxon>Fungi</taxon>
        <taxon>Dikarya</taxon>
        <taxon>Ascomycota</taxon>
        <taxon>Pezizomycotina</taxon>
        <taxon>Sordariomycetes</taxon>
        <taxon>Hypocreomycetidae</taxon>
        <taxon>Hypocreales</taxon>
        <taxon>Hypocreaceae</taxon>
        <taxon>Escovopsis</taxon>
    </lineage>
</organism>
<evidence type="ECO:0000256" key="1">
    <source>
        <dbReference type="ARBA" id="ARBA00022729"/>
    </source>
</evidence>
<dbReference type="InterPro" id="IPR051477">
    <property type="entry name" value="Expansin_CellWall"/>
</dbReference>
<dbReference type="SUPFAM" id="SSF50685">
    <property type="entry name" value="Barwin-like endoglucanases"/>
    <property type="match status" value="1"/>
</dbReference>
<sequence length="150" mass="15591">MFTKAVVVLAAAASLVSAAPQPTPVSSAPEAKRTFHWGLATVYNQFGAYGSCGQIHSDKDFIAAITPSWQGSGYPPKYCGRKMVVTNTGSNDGVGGAGKSTIVTIADTCPGCSTADSIDLSFGAWNYLTNNAPPGTFNVQWNFCNANGQC</sequence>
<dbReference type="InterPro" id="IPR036908">
    <property type="entry name" value="RlpA-like_sf"/>
</dbReference>
<evidence type="ECO:0000313" key="4">
    <source>
        <dbReference type="Proteomes" id="UP000053831"/>
    </source>
</evidence>